<dbReference type="PATRIC" id="fig|1218565.3.peg.2441"/>
<protein>
    <submittedName>
        <fullName evidence="2">Restriction endonuclease</fullName>
    </submittedName>
</protein>
<evidence type="ECO:0000259" key="1">
    <source>
        <dbReference type="Pfam" id="PF04471"/>
    </source>
</evidence>
<dbReference type="InterPro" id="IPR011856">
    <property type="entry name" value="tRNA_endonuc-like_dom_sf"/>
</dbReference>
<evidence type="ECO:0000313" key="2">
    <source>
        <dbReference type="EMBL" id="EMJ94472.1"/>
    </source>
</evidence>
<proteinExistence type="predicted"/>
<dbReference type="GO" id="GO:0009307">
    <property type="term" value="P:DNA restriction-modification system"/>
    <property type="evidence" value="ECO:0007669"/>
    <property type="project" value="InterPro"/>
</dbReference>
<sequence length="230" mass="27115">MSYKFDIFDDREFETFIRDIIQKELNITLQSFKAGRDKGIDCRFSGSINNEIIVQAKRYTNYNNLKKAVNIEIQKIKILNPPPKRYIFATSLDLNPSQLDEIGNILKPYLINNDDIYYESKLNNILSKSENIDLENKYYKLWITSTNILKRILHNSENNNSDFNTERILKSSQLYVYNNQYLKQALKILNKEGPSENFVGRNYFINDGEKRLQMSFEQISSLQNHNITNE</sequence>
<keyword evidence="2" id="KW-0540">Nuclease</keyword>
<name>M6CRD3_9LEPT</name>
<reference evidence="2 3" key="1">
    <citation type="submission" date="2013-01" db="EMBL/GenBank/DDBJ databases">
        <authorList>
            <person name="Harkins D.M."/>
            <person name="Durkin A.S."/>
            <person name="Brinkac L.M."/>
            <person name="Haft D.H."/>
            <person name="Selengut J.D."/>
            <person name="Sanka R."/>
            <person name="DePew J."/>
            <person name="Purushe J."/>
            <person name="Galloway R.L."/>
            <person name="Vinetz J.M."/>
            <person name="Sutton G.G."/>
            <person name="Nierman W.C."/>
            <person name="Fouts D.E."/>
        </authorList>
    </citation>
    <scope>NUCLEOTIDE SEQUENCE [LARGE SCALE GENOMIC DNA]</scope>
    <source>
        <strain evidence="2 3">79601</strain>
    </source>
</reference>
<dbReference type="AlphaFoldDB" id="M6CRD3"/>
<accession>M6CRD3</accession>
<organism evidence="2 3">
    <name type="scientific">Leptospira alstonii serovar Sichuan str. 79601</name>
    <dbReference type="NCBI Taxonomy" id="1218565"/>
    <lineage>
        <taxon>Bacteria</taxon>
        <taxon>Pseudomonadati</taxon>
        <taxon>Spirochaetota</taxon>
        <taxon>Spirochaetia</taxon>
        <taxon>Leptospirales</taxon>
        <taxon>Leptospiraceae</taxon>
        <taxon>Leptospira</taxon>
    </lineage>
</organism>
<dbReference type="GO" id="GO:0004519">
    <property type="term" value="F:endonuclease activity"/>
    <property type="evidence" value="ECO:0007669"/>
    <property type="project" value="UniProtKB-KW"/>
</dbReference>
<dbReference type="InterPro" id="IPR007560">
    <property type="entry name" value="Restrct_endonuc_IV_Mrr"/>
</dbReference>
<dbReference type="Proteomes" id="UP000011988">
    <property type="component" value="Unassembled WGS sequence"/>
</dbReference>
<comment type="caution">
    <text evidence="2">The sequence shown here is derived from an EMBL/GenBank/DDBJ whole genome shotgun (WGS) entry which is preliminary data.</text>
</comment>
<keyword evidence="2" id="KW-0255">Endonuclease</keyword>
<dbReference type="Pfam" id="PF04471">
    <property type="entry name" value="Mrr_cat"/>
    <property type="match status" value="1"/>
</dbReference>
<dbReference type="EMBL" id="ANIK01000051">
    <property type="protein sequence ID" value="EMJ94472.1"/>
    <property type="molecule type" value="Genomic_DNA"/>
</dbReference>
<evidence type="ECO:0000313" key="3">
    <source>
        <dbReference type="Proteomes" id="UP000011988"/>
    </source>
</evidence>
<feature type="domain" description="Restriction endonuclease type IV Mrr" evidence="1">
    <location>
        <begin position="8"/>
        <end position="63"/>
    </location>
</feature>
<dbReference type="Gene3D" id="3.40.1350.10">
    <property type="match status" value="1"/>
</dbReference>
<dbReference type="GO" id="GO:0003677">
    <property type="term" value="F:DNA binding"/>
    <property type="evidence" value="ECO:0007669"/>
    <property type="project" value="InterPro"/>
</dbReference>
<dbReference type="RefSeq" id="WP_020773667.1">
    <property type="nucleotide sequence ID" value="NZ_ANIK01000051.1"/>
</dbReference>
<gene>
    <name evidence="2" type="ORF">LEP1GSC194_1670</name>
</gene>
<keyword evidence="2" id="KW-0378">Hydrolase</keyword>